<proteinExistence type="predicted"/>
<dbReference type="PATRIC" id="fig|1286094.4.peg.4186"/>
<evidence type="ECO:0000313" key="1">
    <source>
        <dbReference type="EMBL" id="EPH42704.1"/>
    </source>
</evidence>
<protein>
    <submittedName>
        <fullName evidence="1">Uncharacterized protein</fullName>
    </submittedName>
</protein>
<dbReference type="EMBL" id="AOPZ01000216">
    <property type="protein sequence ID" value="EPH42704.1"/>
    <property type="molecule type" value="Genomic_DNA"/>
</dbReference>
<dbReference type="AlphaFoldDB" id="S3ZJ16"/>
<name>S3ZJ16_9ACTN</name>
<evidence type="ECO:0000313" key="2">
    <source>
        <dbReference type="Proteomes" id="UP000014629"/>
    </source>
</evidence>
<organism evidence="1 2">
    <name type="scientific">Streptomyces aurantiacus JA 4570</name>
    <dbReference type="NCBI Taxonomy" id="1286094"/>
    <lineage>
        <taxon>Bacteria</taxon>
        <taxon>Bacillati</taxon>
        <taxon>Actinomycetota</taxon>
        <taxon>Actinomycetes</taxon>
        <taxon>Kitasatosporales</taxon>
        <taxon>Streptomycetaceae</taxon>
        <taxon>Streptomyces</taxon>
        <taxon>Streptomyces aurantiacus group</taxon>
    </lineage>
</organism>
<gene>
    <name evidence="1" type="ORF">STRAU_4234</name>
</gene>
<reference evidence="1 2" key="1">
    <citation type="submission" date="2013-02" db="EMBL/GenBank/DDBJ databases">
        <title>Draft Genome Sequence of Streptomyces aurantiacus, Which Produces Setomimycin.</title>
        <authorList>
            <person name="Gruening B.A."/>
            <person name="Praeg A."/>
            <person name="Erxleben A."/>
            <person name="Guenther S."/>
            <person name="Mueller M."/>
        </authorList>
    </citation>
    <scope>NUCLEOTIDE SEQUENCE [LARGE SCALE GENOMIC DNA]</scope>
    <source>
        <strain evidence="1 2">JA 4570</strain>
    </source>
</reference>
<keyword evidence="2" id="KW-1185">Reference proteome</keyword>
<sequence>MVRGPLTWSGPKDSAAYALSRIGVRFISSDSAIAVSGPNPAVPATTVVAPFSRRTSAS</sequence>
<accession>S3ZJ16</accession>
<comment type="caution">
    <text evidence="1">The sequence shown here is derived from an EMBL/GenBank/DDBJ whole genome shotgun (WGS) entry which is preliminary data.</text>
</comment>
<dbReference type="Proteomes" id="UP000014629">
    <property type="component" value="Unassembled WGS sequence"/>
</dbReference>